<dbReference type="RefSeq" id="WP_089272935.1">
    <property type="nucleotide sequence ID" value="NZ_FZNN01000020.1"/>
</dbReference>
<proteinExistence type="inferred from homology"/>
<evidence type="ECO:0000256" key="4">
    <source>
        <dbReference type="ARBA" id="ARBA00022630"/>
    </source>
</evidence>
<dbReference type="GO" id="GO:0016491">
    <property type="term" value="F:oxidoreductase activity"/>
    <property type="evidence" value="ECO:0007669"/>
    <property type="project" value="UniProtKB-KW"/>
</dbReference>
<keyword evidence="9" id="KW-1185">Reference proteome</keyword>
<comment type="cofactor">
    <cofactor evidence="1">
        <name>FAD</name>
        <dbReference type="ChEBI" id="CHEBI:57692"/>
    </cofactor>
</comment>
<organism evidence="8 9">
    <name type="scientific">Puniceibacterium sediminis</name>
    <dbReference type="NCBI Taxonomy" id="1608407"/>
    <lineage>
        <taxon>Bacteria</taxon>
        <taxon>Pseudomonadati</taxon>
        <taxon>Pseudomonadota</taxon>
        <taxon>Alphaproteobacteria</taxon>
        <taxon>Rhodobacterales</taxon>
        <taxon>Paracoccaceae</taxon>
        <taxon>Puniceibacterium</taxon>
    </lineage>
</organism>
<evidence type="ECO:0000256" key="2">
    <source>
        <dbReference type="ARBA" id="ARBA00004924"/>
    </source>
</evidence>
<keyword evidence="6" id="KW-0521">NADP</keyword>
<evidence type="ECO:0000256" key="3">
    <source>
        <dbReference type="ARBA" id="ARBA00007588"/>
    </source>
</evidence>
<evidence type="ECO:0000313" key="8">
    <source>
        <dbReference type="EMBL" id="SNR74629.1"/>
    </source>
</evidence>
<dbReference type="EMBL" id="FZNN01000020">
    <property type="protein sequence ID" value="SNR74629.1"/>
    <property type="molecule type" value="Genomic_DNA"/>
</dbReference>
<dbReference type="InterPro" id="IPR036188">
    <property type="entry name" value="FAD/NAD-bd_sf"/>
</dbReference>
<evidence type="ECO:0000256" key="5">
    <source>
        <dbReference type="ARBA" id="ARBA00022827"/>
    </source>
</evidence>
<dbReference type="PANTHER" id="PTHR42802:SF1">
    <property type="entry name" value="L-ORNITHINE N(5)-MONOOXYGENASE"/>
    <property type="match status" value="1"/>
</dbReference>
<reference evidence="8 9" key="1">
    <citation type="submission" date="2017-06" db="EMBL/GenBank/DDBJ databases">
        <authorList>
            <person name="Kim H.J."/>
            <person name="Triplett B.A."/>
        </authorList>
    </citation>
    <scope>NUCLEOTIDE SEQUENCE [LARGE SCALE GENOMIC DNA]</scope>
    <source>
        <strain evidence="8 9">DSM 29052</strain>
    </source>
</reference>
<dbReference type="Gene3D" id="3.50.50.60">
    <property type="entry name" value="FAD/NAD(P)-binding domain"/>
    <property type="match status" value="1"/>
</dbReference>
<dbReference type="AlphaFoldDB" id="A0A238YVX8"/>
<keyword evidence="7" id="KW-0560">Oxidoreductase</keyword>
<evidence type="ECO:0000313" key="9">
    <source>
        <dbReference type="Proteomes" id="UP000198417"/>
    </source>
</evidence>
<dbReference type="SUPFAM" id="SSF51905">
    <property type="entry name" value="FAD/NAD(P)-binding domain"/>
    <property type="match status" value="1"/>
</dbReference>
<sequence>MKDQYAGHTVDVLGIGFGPSNLSLAVAHEEARSGLNMLFIDGASGPEWQPEMMLQGSDIQNNPLRDLVTPRNPRSYYGFTNYLKEKGRLFEYLNLGLHYPLRKDYAQYVTWVAEHFASIARYETRARNIRMDVDQNLWHVETDSGDIAARALVLGTGRSRKIPKFAEAALGPRVFHASDYLKRMNVLGMNLRSVAVIGASQSAVEITLDLANRLPQAEIHTIHRSFSMRQKDASPFSDYVYFPEFVDYFFRVGDEARENLSRQLRGTNYSAADHDVLHKLMLTLYEERLDRRQRIHIRNNTAVETLVSDANGASLTLKEQHLGDVETLNVDAVILATGFRDLGHGEGDELFPELLADVAPHLARRGGGALKVERDYAVACDAGLALYLNGLCESSHGLGDAGSFSLLSMRSADILASLEAKLIAPSQSHRHPVLAETTDAI</sequence>
<protein>
    <submittedName>
        <fullName evidence="8">L-ornithine N5-oxygenase</fullName>
    </submittedName>
</protein>
<comment type="similarity">
    <text evidence="3">Belongs to the lysine N(6)-hydroxylase/L-ornithine N(5)-oxygenase family.</text>
</comment>
<dbReference type="Proteomes" id="UP000198417">
    <property type="component" value="Unassembled WGS sequence"/>
</dbReference>
<dbReference type="InterPro" id="IPR025700">
    <property type="entry name" value="Lys/Orn_oxygenase"/>
</dbReference>
<name>A0A238YVX8_9RHOB</name>
<gene>
    <name evidence="8" type="ORF">SAMN06265370_12023</name>
</gene>
<evidence type="ECO:0000256" key="7">
    <source>
        <dbReference type="ARBA" id="ARBA00023002"/>
    </source>
</evidence>
<comment type="pathway">
    <text evidence="2">Siderophore biosynthesis.</text>
</comment>
<dbReference type="PANTHER" id="PTHR42802">
    <property type="entry name" value="MONOOXYGENASE"/>
    <property type="match status" value="1"/>
</dbReference>
<dbReference type="OrthoDB" id="7527071at2"/>
<dbReference type="Pfam" id="PF13434">
    <property type="entry name" value="Lys_Orn_oxgnase"/>
    <property type="match status" value="1"/>
</dbReference>
<evidence type="ECO:0000256" key="1">
    <source>
        <dbReference type="ARBA" id="ARBA00001974"/>
    </source>
</evidence>
<evidence type="ECO:0000256" key="6">
    <source>
        <dbReference type="ARBA" id="ARBA00022857"/>
    </source>
</evidence>
<accession>A0A238YVX8</accession>
<keyword evidence="4" id="KW-0285">Flavoprotein</keyword>
<keyword evidence="5" id="KW-0274">FAD</keyword>